<organism evidence="4 5">
    <name type="scientific">Mobiluncus curtisii</name>
    <dbReference type="NCBI Taxonomy" id="2051"/>
    <lineage>
        <taxon>Bacteria</taxon>
        <taxon>Bacillati</taxon>
        <taxon>Actinomycetota</taxon>
        <taxon>Actinomycetes</taxon>
        <taxon>Actinomycetales</taxon>
        <taxon>Actinomycetaceae</taxon>
        <taxon>Mobiluncus</taxon>
    </lineage>
</organism>
<evidence type="ECO:0000256" key="1">
    <source>
        <dbReference type="ARBA" id="ARBA00022679"/>
    </source>
</evidence>
<sequence length="170" mass="18878">MLRDGVIADAVCLEGAERECFGADAWEREAVASLLVHPDVSVRLSFSESGDLAAWAVWGLGEMSVPLRDLPPADRNQAIPTEARGDRLIRVLSLATRPNWQRKGYATQLLTDGLRRGRDWGYVGAVLEVRSGNKAAQSLYISQGFQVRAQLPFWFQNPAENGLIMVKMFF</sequence>
<dbReference type="InterPro" id="IPR050680">
    <property type="entry name" value="YpeA/RimI_acetyltransf"/>
</dbReference>
<dbReference type="RefSeq" id="WP_013188700.1">
    <property type="nucleotide sequence ID" value="NZ_CP068112.1"/>
</dbReference>
<dbReference type="InterPro" id="IPR016181">
    <property type="entry name" value="Acyl_CoA_acyltransferase"/>
</dbReference>
<protein>
    <submittedName>
        <fullName evidence="4">Ribosomal-protein-alanine acetyltransferase</fullName>
    </submittedName>
</protein>
<evidence type="ECO:0000313" key="4">
    <source>
        <dbReference type="EMBL" id="SQB63626.1"/>
    </source>
</evidence>
<dbReference type="PANTHER" id="PTHR43420">
    <property type="entry name" value="ACETYLTRANSFERASE"/>
    <property type="match status" value="1"/>
</dbReference>
<dbReference type="Proteomes" id="UP000250245">
    <property type="component" value="Unassembled WGS sequence"/>
</dbReference>
<dbReference type="Gene3D" id="3.40.630.30">
    <property type="match status" value="1"/>
</dbReference>
<keyword evidence="1 4" id="KW-0808">Transferase</keyword>
<feature type="domain" description="N-acetyltransferase" evidence="3">
    <location>
        <begin position="1"/>
        <end position="170"/>
    </location>
</feature>
<dbReference type="AlphaFoldDB" id="A0A2X2YGR8"/>
<accession>A0A2X2YGR8</accession>
<dbReference type="Pfam" id="PF00583">
    <property type="entry name" value="Acetyltransf_1"/>
    <property type="match status" value="1"/>
</dbReference>
<dbReference type="CDD" id="cd04301">
    <property type="entry name" value="NAT_SF"/>
    <property type="match status" value="1"/>
</dbReference>
<dbReference type="SUPFAM" id="SSF55729">
    <property type="entry name" value="Acyl-CoA N-acyltransferases (Nat)"/>
    <property type="match status" value="1"/>
</dbReference>
<dbReference type="GeneID" id="55564444"/>
<evidence type="ECO:0000313" key="5">
    <source>
        <dbReference type="Proteomes" id="UP000250245"/>
    </source>
</evidence>
<evidence type="ECO:0000259" key="3">
    <source>
        <dbReference type="PROSITE" id="PS51186"/>
    </source>
</evidence>
<dbReference type="EMBL" id="UASJ01000001">
    <property type="protein sequence ID" value="SQB63626.1"/>
    <property type="molecule type" value="Genomic_DNA"/>
</dbReference>
<dbReference type="PROSITE" id="PS51186">
    <property type="entry name" value="GNAT"/>
    <property type="match status" value="1"/>
</dbReference>
<gene>
    <name evidence="4" type="ORF">NCTC11820_00408</name>
</gene>
<keyword evidence="2" id="KW-0012">Acyltransferase</keyword>
<dbReference type="InterPro" id="IPR000182">
    <property type="entry name" value="GNAT_dom"/>
</dbReference>
<proteinExistence type="predicted"/>
<dbReference type="GO" id="GO:0016747">
    <property type="term" value="F:acyltransferase activity, transferring groups other than amino-acyl groups"/>
    <property type="evidence" value="ECO:0007669"/>
    <property type="project" value="InterPro"/>
</dbReference>
<reference evidence="4 5" key="1">
    <citation type="submission" date="2018-06" db="EMBL/GenBank/DDBJ databases">
        <authorList>
            <consortium name="Pathogen Informatics"/>
            <person name="Doyle S."/>
        </authorList>
    </citation>
    <scope>NUCLEOTIDE SEQUENCE [LARGE SCALE GENOMIC DNA]</scope>
    <source>
        <strain evidence="4 5">NCTC11820</strain>
    </source>
</reference>
<name>A0A2X2YGR8_9ACTO</name>
<evidence type="ECO:0000256" key="2">
    <source>
        <dbReference type="ARBA" id="ARBA00023315"/>
    </source>
</evidence>